<evidence type="ECO:0000313" key="2">
    <source>
        <dbReference type="EMBL" id="KYC58060.1"/>
    </source>
</evidence>
<accession>A0A150JCF8</accession>
<dbReference type="AlphaFoldDB" id="A0A150JCF8"/>
<reference evidence="1 3" key="1">
    <citation type="journal article" date="2016" name="ISME J.">
        <title>Chasing the elusive Euryarchaeota class WSA2: genomes reveal a uniquely fastidious methyl-reducing methanogen.</title>
        <authorList>
            <person name="Nobu M.K."/>
            <person name="Narihiro T."/>
            <person name="Kuroda K."/>
            <person name="Mei R."/>
            <person name="Liu W.T."/>
        </authorList>
    </citation>
    <scope>NUCLEOTIDE SEQUENCE [LARGE SCALE GENOMIC DNA]</scope>
    <source>
        <strain evidence="1">ADurb1013_Bin02101</strain>
        <strain evidence="2">ADurb1213_Bin02801</strain>
    </source>
</reference>
<name>A0A150JCF8_9EURY</name>
<evidence type="ECO:0008006" key="4">
    <source>
        <dbReference type="Google" id="ProtNLM"/>
    </source>
</evidence>
<organism evidence="1 3">
    <name type="scientific">Candidatus Methanofastidiosum methylothiophilum</name>
    <dbReference type="NCBI Taxonomy" id="1705564"/>
    <lineage>
        <taxon>Archaea</taxon>
        <taxon>Methanobacteriati</taxon>
        <taxon>Methanobacteriota</taxon>
        <taxon>Stenosarchaea group</taxon>
        <taxon>Candidatus Methanofastidiosia</taxon>
        <taxon>Candidatus Methanofastidiosales</taxon>
        <taxon>Candidatus Methanofastidiosaceae</taxon>
        <taxon>Candidatus Methanofastidiosum</taxon>
    </lineage>
</organism>
<dbReference type="EMBL" id="LNJE01000005">
    <property type="protein sequence ID" value="KYC58060.1"/>
    <property type="molecule type" value="Genomic_DNA"/>
</dbReference>
<evidence type="ECO:0000313" key="1">
    <source>
        <dbReference type="EMBL" id="KYC54891.1"/>
    </source>
</evidence>
<gene>
    <name evidence="1" type="ORF">AN188_00688</name>
    <name evidence="2" type="ORF">APG09_00560</name>
</gene>
<protein>
    <recommendedName>
        <fullName evidence="4">Transposase IS66 family protein</fullName>
    </recommendedName>
</protein>
<comment type="caution">
    <text evidence="1">The sequence shown here is derived from an EMBL/GenBank/DDBJ whole genome shotgun (WGS) entry which is preliminary data.</text>
</comment>
<accession>A0A150JLD1</accession>
<sequence>MQLFRPLLQTYRVQTYKRSQVLDEVERHFGKQGKGKQIFKPKENEETKCPFCSSTELIRKGTWKNKHRIKQLFKCKSYNKKFSIDDGFKYMTNNLRLITLSLDLYFKGISQNGIVDHLKQFYQVEISQLTVHMWVRKYLSLISDYTRTLTPDVSGMWAIDEMVLKCNGEWN</sequence>
<dbReference type="EMBL" id="LNJB01000006">
    <property type="protein sequence ID" value="KYC54891.1"/>
    <property type="molecule type" value="Genomic_DNA"/>
</dbReference>
<evidence type="ECO:0000313" key="3">
    <source>
        <dbReference type="Proteomes" id="UP000092420"/>
    </source>
</evidence>
<accession>A0A150JI38</accession>
<proteinExistence type="predicted"/>
<dbReference type="Proteomes" id="UP000092420">
    <property type="component" value="Unassembled WGS sequence"/>
</dbReference>